<dbReference type="PANTHER" id="PTHR47698:SF2">
    <property type="entry name" value="FATTY-ACID-BINDING PROTEIN 3, CHLOROPLASTIC"/>
    <property type="match status" value="1"/>
</dbReference>
<gene>
    <name evidence="2" type="ORF">SEMRO_1200_G251910.1</name>
</gene>
<dbReference type="OrthoDB" id="18193at2759"/>
<feature type="signal peptide" evidence="1">
    <location>
        <begin position="1"/>
        <end position="24"/>
    </location>
</feature>
<comment type="caution">
    <text evidence="2">The sequence shown here is derived from an EMBL/GenBank/DDBJ whole genome shotgun (WGS) entry which is preliminary data.</text>
</comment>
<dbReference type="EMBL" id="CAICTM010001198">
    <property type="protein sequence ID" value="CAB9521499.1"/>
    <property type="molecule type" value="Genomic_DNA"/>
</dbReference>
<evidence type="ECO:0000256" key="1">
    <source>
        <dbReference type="SAM" id="SignalP"/>
    </source>
</evidence>
<reference evidence="2" key="1">
    <citation type="submission" date="2020-06" db="EMBL/GenBank/DDBJ databases">
        <authorList>
            <consortium name="Plant Systems Biology data submission"/>
        </authorList>
    </citation>
    <scope>NUCLEOTIDE SEQUENCE</scope>
    <source>
        <strain evidence="2">D6</strain>
    </source>
</reference>
<proteinExistence type="predicted"/>
<evidence type="ECO:0000313" key="2">
    <source>
        <dbReference type="EMBL" id="CAB9521499.1"/>
    </source>
</evidence>
<name>A0A9N8EK03_9STRA</name>
<dbReference type="PANTHER" id="PTHR47698">
    <property type="entry name" value="FATTY-ACID-BINDING PROTEIN 3, CHLOROPLASTIC"/>
    <property type="match status" value="1"/>
</dbReference>
<dbReference type="InterPro" id="IPR016088">
    <property type="entry name" value="Chalcone_isomerase_3-sand"/>
</dbReference>
<dbReference type="Proteomes" id="UP001153069">
    <property type="component" value="Unassembled WGS sequence"/>
</dbReference>
<evidence type="ECO:0000313" key="3">
    <source>
        <dbReference type="Proteomes" id="UP001153069"/>
    </source>
</evidence>
<dbReference type="AlphaFoldDB" id="A0A9N8EK03"/>
<organism evidence="2 3">
    <name type="scientific">Seminavis robusta</name>
    <dbReference type="NCBI Taxonomy" id="568900"/>
    <lineage>
        <taxon>Eukaryota</taxon>
        <taxon>Sar</taxon>
        <taxon>Stramenopiles</taxon>
        <taxon>Ochrophyta</taxon>
        <taxon>Bacillariophyta</taxon>
        <taxon>Bacillariophyceae</taxon>
        <taxon>Bacillariophycidae</taxon>
        <taxon>Naviculales</taxon>
        <taxon>Naviculaceae</taxon>
        <taxon>Seminavis</taxon>
    </lineage>
</organism>
<dbReference type="Gene3D" id="3.50.70.10">
    <property type="match status" value="1"/>
</dbReference>
<accession>A0A9N8EK03</accession>
<feature type="chain" id="PRO_5040435032" description="Chalcone isomerase domain-containing protein" evidence="1">
    <location>
        <begin position="25"/>
        <end position="164"/>
    </location>
</feature>
<protein>
    <recommendedName>
        <fullName evidence="4">Chalcone isomerase domain-containing protein</fullName>
    </recommendedName>
</protein>
<keyword evidence="1" id="KW-0732">Signal</keyword>
<keyword evidence="3" id="KW-1185">Reference proteome</keyword>
<sequence>MMMRSSLAKCIVLIALAISVGVSAIQEPKTGLDFPGKFQGAALSGLGVRTKGPIKVYAVGQYGETFLLKMNMKVGSEKMASALSDALKPRCNDKDSIEEFKTMVTQGLPKGCKKGTDLAFATKGGKVAFTVNNKAIGNVGSKSLATAFKGIYCDGKAVCKLSPI</sequence>
<evidence type="ECO:0008006" key="4">
    <source>
        <dbReference type="Google" id="ProtNLM"/>
    </source>
</evidence>